<gene>
    <name evidence="1" type="ORF">AWN90_37005</name>
</gene>
<dbReference type="Proteomes" id="UP000076512">
    <property type="component" value="Unassembled WGS sequence"/>
</dbReference>
<dbReference type="OrthoDB" id="3846919at2"/>
<reference evidence="1 2" key="1">
    <citation type="submission" date="2016-04" db="EMBL/GenBank/DDBJ databases">
        <authorList>
            <person name="Evans L.H."/>
            <person name="Alamgir A."/>
            <person name="Owens N."/>
            <person name="Weber N.D."/>
            <person name="Virtaneva K."/>
            <person name="Barbian K."/>
            <person name="Babar A."/>
            <person name="Rosenke K."/>
        </authorList>
    </citation>
    <scope>NUCLEOTIDE SEQUENCE [LARGE SCALE GENOMIC DNA]</scope>
    <source>
        <strain evidence="1 2">IFM 0406</strain>
    </source>
</reference>
<organism evidence="1 2">
    <name type="scientific">Nocardia terpenica</name>
    <dbReference type="NCBI Taxonomy" id="455432"/>
    <lineage>
        <taxon>Bacteria</taxon>
        <taxon>Bacillati</taxon>
        <taxon>Actinomycetota</taxon>
        <taxon>Actinomycetes</taxon>
        <taxon>Mycobacteriales</taxon>
        <taxon>Nocardiaceae</taxon>
        <taxon>Nocardia</taxon>
    </lineage>
</organism>
<accession>A0A161XFR5</accession>
<dbReference type="InterPro" id="IPR036086">
    <property type="entry name" value="ParB/Sulfiredoxin_sf"/>
</dbReference>
<evidence type="ECO:0000313" key="1">
    <source>
        <dbReference type="EMBL" id="KZM72278.1"/>
    </source>
</evidence>
<dbReference type="STRING" id="455432.AWN90_37005"/>
<sequence length="100" mass="11057">MSEDIRELPLSYVLNDVDAGAAHAWDYELRWLWTHDRHKTLAMVQSVAKSGIREPIWIRRPAGPDADSRPSMLGGNHAVAAAVALQLPTVPVRFLESDAA</sequence>
<comment type="caution">
    <text evidence="1">The sequence shown here is derived from an EMBL/GenBank/DDBJ whole genome shotgun (WGS) entry which is preliminary data.</text>
</comment>
<dbReference type="RefSeq" id="WP_067592774.1">
    <property type="nucleotide sequence ID" value="NZ_JABMCZ010000001.1"/>
</dbReference>
<proteinExistence type="predicted"/>
<dbReference type="SUPFAM" id="SSF110849">
    <property type="entry name" value="ParB/Sulfiredoxin"/>
    <property type="match status" value="1"/>
</dbReference>
<evidence type="ECO:0000313" key="2">
    <source>
        <dbReference type="Proteomes" id="UP000076512"/>
    </source>
</evidence>
<dbReference type="EMBL" id="LWGR01000009">
    <property type="protein sequence ID" value="KZM72278.1"/>
    <property type="molecule type" value="Genomic_DNA"/>
</dbReference>
<protein>
    <submittedName>
        <fullName evidence="1">Uncharacterized protein</fullName>
    </submittedName>
</protein>
<name>A0A161XFR5_9NOCA</name>
<dbReference type="AlphaFoldDB" id="A0A161XFR5"/>
<keyword evidence="2" id="KW-1185">Reference proteome</keyword>